<evidence type="ECO:0000256" key="2">
    <source>
        <dbReference type="SAM" id="Coils"/>
    </source>
</evidence>
<dbReference type="InterPro" id="IPR018200">
    <property type="entry name" value="USP_CS"/>
</dbReference>
<dbReference type="Gene3D" id="3.90.70.10">
    <property type="entry name" value="Cysteine proteinases"/>
    <property type="match status" value="1"/>
</dbReference>
<keyword evidence="2" id="KW-0175">Coiled coil</keyword>
<proteinExistence type="inferred from homology"/>
<dbReference type="PANTHER" id="PTHR24006:SF905">
    <property type="entry name" value="UBIQUITIN CARBOXYL-TERMINAL HYDROLASE 1"/>
    <property type="match status" value="1"/>
</dbReference>
<dbReference type="InterPro" id="IPR050164">
    <property type="entry name" value="Peptidase_C19"/>
</dbReference>
<evidence type="ECO:0000256" key="1">
    <source>
        <dbReference type="ARBA" id="ARBA00009085"/>
    </source>
</evidence>
<dbReference type="GO" id="GO:0004843">
    <property type="term" value="F:cysteine-type deubiquitinase activity"/>
    <property type="evidence" value="ECO:0007669"/>
    <property type="project" value="InterPro"/>
</dbReference>
<dbReference type="InterPro" id="IPR028889">
    <property type="entry name" value="USP"/>
</dbReference>
<dbReference type="GO" id="GO:0016579">
    <property type="term" value="P:protein deubiquitination"/>
    <property type="evidence" value="ECO:0007669"/>
    <property type="project" value="InterPro"/>
</dbReference>
<evidence type="ECO:0000313" key="5">
    <source>
        <dbReference type="EMBL" id="KAJ6638820.1"/>
    </source>
</evidence>
<name>A0A9Q0RYH3_9DIPT</name>
<evidence type="ECO:0000259" key="4">
    <source>
        <dbReference type="PROSITE" id="PS50235"/>
    </source>
</evidence>
<keyword evidence="6" id="KW-1185">Reference proteome</keyword>
<gene>
    <name evidence="5" type="primary">USP1</name>
    <name evidence="5" type="ORF">Bhyg_11558</name>
</gene>
<reference evidence="5" key="1">
    <citation type="submission" date="2022-07" db="EMBL/GenBank/DDBJ databases">
        <authorList>
            <person name="Trinca V."/>
            <person name="Uliana J.V.C."/>
            <person name="Torres T.T."/>
            <person name="Ward R.J."/>
            <person name="Monesi N."/>
        </authorList>
    </citation>
    <scope>NUCLEOTIDE SEQUENCE</scope>
    <source>
        <strain evidence="5">HSMRA1968</strain>
        <tissue evidence="5">Whole embryos</tissue>
    </source>
</reference>
<dbReference type="OrthoDB" id="10062454at2759"/>
<dbReference type="SUPFAM" id="SSF54001">
    <property type="entry name" value="Cysteine proteinases"/>
    <property type="match status" value="1"/>
</dbReference>
<feature type="compositionally biased region" description="Polar residues" evidence="3">
    <location>
        <begin position="623"/>
        <end position="640"/>
    </location>
</feature>
<feature type="region of interest" description="Disordered" evidence="3">
    <location>
        <begin position="613"/>
        <end position="640"/>
    </location>
</feature>
<evidence type="ECO:0000256" key="3">
    <source>
        <dbReference type="SAM" id="MobiDB-lite"/>
    </source>
</evidence>
<dbReference type="AlphaFoldDB" id="A0A9Q0RYH3"/>
<feature type="domain" description="USP" evidence="4">
    <location>
        <begin position="190"/>
        <end position="795"/>
    </location>
</feature>
<accession>A0A9Q0RYH3</accession>
<evidence type="ECO:0000313" key="6">
    <source>
        <dbReference type="Proteomes" id="UP001151699"/>
    </source>
</evidence>
<dbReference type="GO" id="GO:0005634">
    <property type="term" value="C:nucleus"/>
    <property type="evidence" value="ECO:0007669"/>
    <property type="project" value="TreeGrafter"/>
</dbReference>
<dbReference type="EMBL" id="WJQU01000003">
    <property type="protein sequence ID" value="KAJ6638820.1"/>
    <property type="molecule type" value="Genomic_DNA"/>
</dbReference>
<dbReference type="PROSITE" id="PS00973">
    <property type="entry name" value="USP_2"/>
    <property type="match status" value="1"/>
</dbReference>
<dbReference type="Proteomes" id="UP001151699">
    <property type="component" value="Chromosome X"/>
</dbReference>
<organism evidence="5 6">
    <name type="scientific">Pseudolycoriella hygida</name>
    <dbReference type="NCBI Taxonomy" id="35572"/>
    <lineage>
        <taxon>Eukaryota</taxon>
        <taxon>Metazoa</taxon>
        <taxon>Ecdysozoa</taxon>
        <taxon>Arthropoda</taxon>
        <taxon>Hexapoda</taxon>
        <taxon>Insecta</taxon>
        <taxon>Pterygota</taxon>
        <taxon>Neoptera</taxon>
        <taxon>Endopterygota</taxon>
        <taxon>Diptera</taxon>
        <taxon>Nematocera</taxon>
        <taxon>Sciaroidea</taxon>
        <taxon>Sciaridae</taxon>
        <taxon>Pseudolycoriella</taxon>
    </lineage>
</organism>
<keyword evidence="5" id="KW-0378">Hydrolase</keyword>
<dbReference type="PANTHER" id="PTHR24006">
    <property type="entry name" value="UBIQUITIN CARBOXYL-TERMINAL HYDROLASE"/>
    <property type="match status" value="1"/>
</dbReference>
<feature type="compositionally biased region" description="Polar residues" evidence="3">
    <location>
        <begin position="122"/>
        <end position="138"/>
    </location>
</feature>
<dbReference type="InterPro" id="IPR038765">
    <property type="entry name" value="Papain-like_cys_pep_sf"/>
</dbReference>
<comment type="similarity">
    <text evidence="1">Belongs to the peptidase C19 family.</text>
</comment>
<feature type="region of interest" description="Disordered" evidence="3">
    <location>
        <begin position="112"/>
        <end position="140"/>
    </location>
</feature>
<sequence>MFSGCQKMLVPIPDLSSTLLTRYQPGHQPLALRNSCRNDLDVAVRSRDSFNKKILKQNNAARALDLNKNIENQCALQQQENKQVERELEFKSNKHQCKVHFVDDKIKRKKKLSLSLNRENRPTQANETNSVKSQQNSPLKKRLKTWEMHEYMQHQTGASSSNDYILNSKTSHNSDDNSYNQKKQITTTMATLCNIGNTCYLNSVVYTLRFAPRFLHNLHHVCDDMSEITQKLVYNKAKSASLGRNIGGIQGPNTRSLSTKDLASIGSFVDVPKTNRQIATEKLHELYTHLYRNEVIESTEAFHADTFLNAVQDVSSIFEGNQQQDAHEFLMCVLDSIRETCNSLTKVITECPDIVANGFVSLPEKIEVQTTSQRKTMVQSLFRKLSKDDKSKMNRNDVAMKDADAKDTNNQKCGVISNLDDELLCANDKEKNMEKVNEKIKKMGVDFFTEDFEGVTCSSTKCLSCETITEQKETMIDLSVPITGYENLDQLDDPNLFIQNLCITREQFRGENKYRCEVCTGLTEAIRTVSYPILPRLLIIQLKRFSGGMEKINNYIPTPFNLQCFCSKCCLLPESEKLHTYRLYSVITHVGATLSVGHYIAYTTSLDNYKDYHDCPKDKRKNQPNPASSIPPVGSQNAEKSQGLMKKYIFKSRATSSGDVTRNIKNLNGSVKNLTNGIDKTAPNGSISCQSINCCGILMKNSPGTSLSKLNININGVSDHLRHNSYVDNLPNSSLNDDCGNFGGSASSFSKQSEPLWFMCDDDKIKTMTQREFEELLSPNKKIMVTPYLLFYARMDLR</sequence>
<dbReference type="PROSITE" id="PS50235">
    <property type="entry name" value="USP_3"/>
    <property type="match status" value="1"/>
</dbReference>
<dbReference type="GO" id="GO:0005829">
    <property type="term" value="C:cytosol"/>
    <property type="evidence" value="ECO:0007669"/>
    <property type="project" value="TreeGrafter"/>
</dbReference>
<feature type="coiled-coil region" evidence="2">
    <location>
        <begin position="60"/>
        <end position="94"/>
    </location>
</feature>
<comment type="caution">
    <text evidence="5">The sequence shown here is derived from an EMBL/GenBank/DDBJ whole genome shotgun (WGS) entry which is preliminary data.</text>
</comment>
<protein>
    <submittedName>
        <fullName evidence="5">Ubiquitin carboxyl-terminal hydrolase 1</fullName>
    </submittedName>
</protein>
<dbReference type="InterPro" id="IPR001394">
    <property type="entry name" value="Peptidase_C19_UCH"/>
</dbReference>
<feature type="region of interest" description="Disordered" evidence="3">
    <location>
        <begin position="155"/>
        <end position="179"/>
    </location>
</feature>
<dbReference type="Pfam" id="PF00443">
    <property type="entry name" value="UCH"/>
    <property type="match status" value="1"/>
</dbReference>